<evidence type="ECO:0000313" key="3">
    <source>
        <dbReference type="Proteomes" id="UP000006787"/>
    </source>
</evidence>
<gene>
    <name evidence="2" type="ORF">C426_0390</name>
</gene>
<dbReference type="EMBL" id="AMQS01000004">
    <property type="protein sequence ID" value="EKF52117.1"/>
    <property type="molecule type" value="Genomic_DNA"/>
</dbReference>
<organism evidence="2 3">
    <name type="scientific">Lactococcus garvieae DCC43</name>
    <dbReference type="NCBI Taxonomy" id="1231377"/>
    <lineage>
        <taxon>Bacteria</taxon>
        <taxon>Bacillati</taxon>
        <taxon>Bacillota</taxon>
        <taxon>Bacilli</taxon>
        <taxon>Lactobacillales</taxon>
        <taxon>Streptococcaceae</taxon>
        <taxon>Lactococcus</taxon>
    </lineage>
</organism>
<keyword evidence="1" id="KW-0472">Membrane</keyword>
<protein>
    <submittedName>
        <fullName evidence="2">YapH protein</fullName>
    </submittedName>
</protein>
<proteinExistence type="predicted"/>
<comment type="caution">
    <text evidence="2">The sequence shown here is derived from an EMBL/GenBank/DDBJ whole genome shotgun (WGS) entry which is preliminary data.</text>
</comment>
<evidence type="ECO:0000313" key="2">
    <source>
        <dbReference type="EMBL" id="EKF52117.1"/>
    </source>
</evidence>
<sequence length="980" mass="102650">MRIKKQEAVNRTIEKFTVNIRKVKQGSSLKRILRQEIFKIPLYIMTFLFLTLSSHSPLNSLFTELTPISAKAAITQQTDGEGVTWNVITAGNDINTLITTALPGSTLNIKAANDLTLGLTAVIPINVTLVFDMGGHALYNSGTAVITPSVGNNITFQNENVVSTGTTNSRKVPSPLGIGTITGVYNYYYGLFSSSNISNVTLTYKNVVQDLRTITNWGTGGQPFYNIGSSVNFSGTNYFNYNSGQEFMEGTGINVLDGTTTIVHGSGGNASLWAQSAASISIASGATLDFTGSSTGRGFIYLDNNPTFTINNNGTLRLSMASPTSNNFYSNTAMSAITMDYGTNSSSTITAPGFFDYNATSGAFKTTIGQGATFDYSTGNTTNTFTGSPAATDSFTLNSSKHVRFNTSKTSGGSILGTDASAMPFLLNASAPAAYAINGYNSSAVSTITASSTVGAYGVTGTFHSNLADLNKLVGQKIPTASEITTYQNAAQLEFNLVSPAQANFTYAWAANVPGQNSVAGTLLGQLPARVTQQGNVGSALSAPSLPAAPTGYYISGYKAPNGTIYSTLSAALASVNNVFGSSSNTASPDIYTPSTNDFQVILSAQTQTFYMNYGYLFTNFGNVPSFPASPYAQTGLTGAPLVTTGLATVTNGYHYSAAVSRKGTSWVDTANPETGAANTPTPYYANINAALVAAITQQNGGMYFGTTSLASPPTINIQGAYDNNVMVMLTANAETANYTYAWANNTPGYNGNPGKTFGNLPLAATSKGGFGDTISRNTAGVNSPGNTYSTFVAPPSDMSLAGYTVTVQAPNGITYTSDPNAVSSTNLVKSATPIAAATQANVFKDGAAANNFIITYIPVANKVTWHYTFDSSVSNPPSPPADIVQPGILTGAPLINPNASSPNGYFIEGYQYPGDTKIYRTLTELQTVHSSGTSDITISIVLAKNFVLPYTGGNGLLGIILSSSILAILALVVYFYKRN</sequence>
<dbReference type="Proteomes" id="UP000006787">
    <property type="component" value="Unassembled WGS sequence"/>
</dbReference>
<feature type="transmembrane region" description="Helical" evidence="1">
    <location>
        <begin position="956"/>
        <end position="977"/>
    </location>
</feature>
<accession>K2QFC4</accession>
<dbReference type="PATRIC" id="fig|1231377.3.peg.391"/>
<evidence type="ECO:0000256" key="1">
    <source>
        <dbReference type="SAM" id="Phobius"/>
    </source>
</evidence>
<reference evidence="2 3" key="1">
    <citation type="journal article" date="2012" name="J. Bacteriol.">
        <title>Genome Sequence of the Bacteriocin-Producing Strain Lactococcus garvieae DCC43.</title>
        <authorList>
            <person name="Gabrielsen C."/>
            <person name="Brede D.A."/>
            <person name="Hernandez P.E."/>
            <person name="Nes I.F."/>
            <person name="Diep D.B."/>
        </authorList>
    </citation>
    <scope>NUCLEOTIDE SEQUENCE [LARGE SCALE GENOMIC DNA]</scope>
    <source>
        <strain evidence="2 3">DCC43</strain>
    </source>
</reference>
<keyword evidence="1" id="KW-0812">Transmembrane</keyword>
<dbReference type="RefSeq" id="WP_003134599.1">
    <property type="nucleotide sequence ID" value="NZ_AMQS01000004.1"/>
</dbReference>
<name>K2QFC4_9LACT</name>
<keyword evidence="1" id="KW-1133">Transmembrane helix</keyword>
<dbReference type="AlphaFoldDB" id="K2QFC4"/>